<sequence length="335" mass="36382">MDSQSWKEYSKPDQELQAILKAVAPIPSFAEFGTAQHLRESISTQIGALVTAGIIVPVDWSTCSKSSLAIPTRDNAALRAVLYRPNETSSGPLFVYFHGGGWTFGFPEAGESYFEGLVKEMGVCVVSVAYRLAPEHVFPVTVEDAIDTVRWCAKNAGTLGADVSRGFILAGTSAGGCLAAVAAHQAVDDALYPKISGVVLMSPNLLHHDAVPEQWMAHYQSYEEHKDAVILDRKGMDFFDEQYKPDPKSPLASPLLWPSHKGQPKTYLQVTGADPLRDEALIYEHVLRGAGVETKMDVFAGIPHGGPDMFPMHSCAKKAVEGVKKGVEWILEKGN</sequence>
<dbReference type="EMBL" id="ML978197">
    <property type="protein sequence ID" value="KAF2029729.1"/>
    <property type="molecule type" value="Genomic_DNA"/>
</dbReference>
<keyword evidence="1" id="KW-0378">Hydrolase</keyword>
<reference evidence="3" key="1">
    <citation type="journal article" date="2020" name="Stud. Mycol.">
        <title>101 Dothideomycetes genomes: a test case for predicting lifestyles and emergence of pathogens.</title>
        <authorList>
            <person name="Haridas S."/>
            <person name="Albert R."/>
            <person name="Binder M."/>
            <person name="Bloem J."/>
            <person name="Labutti K."/>
            <person name="Salamov A."/>
            <person name="Andreopoulos B."/>
            <person name="Baker S."/>
            <person name="Barry K."/>
            <person name="Bills G."/>
            <person name="Bluhm B."/>
            <person name="Cannon C."/>
            <person name="Castanera R."/>
            <person name="Culley D."/>
            <person name="Daum C."/>
            <person name="Ezra D."/>
            <person name="Gonzalez J."/>
            <person name="Henrissat B."/>
            <person name="Kuo A."/>
            <person name="Liang C."/>
            <person name="Lipzen A."/>
            <person name="Lutzoni F."/>
            <person name="Magnuson J."/>
            <person name="Mondo S."/>
            <person name="Nolan M."/>
            <person name="Ohm R."/>
            <person name="Pangilinan J."/>
            <person name="Park H.-J."/>
            <person name="Ramirez L."/>
            <person name="Alfaro M."/>
            <person name="Sun H."/>
            <person name="Tritt A."/>
            <person name="Yoshinaga Y."/>
            <person name="Zwiers L.-H."/>
            <person name="Turgeon B."/>
            <person name="Goodwin S."/>
            <person name="Spatafora J."/>
            <person name="Crous P."/>
            <person name="Grigoriev I."/>
        </authorList>
    </citation>
    <scope>NUCLEOTIDE SEQUENCE</scope>
    <source>
        <strain evidence="3">CBS 110217</strain>
    </source>
</reference>
<organism evidence="3 4">
    <name type="scientific">Setomelanomma holmii</name>
    <dbReference type="NCBI Taxonomy" id="210430"/>
    <lineage>
        <taxon>Eukaryota</taxon>
        <taxon>Fungi</taxon>
        <taxon>Dikarya</taxon>
        <taxon>Ascomycota</taxon>
        <taxon>Pezizomycotina</taxon>
        <taxon>Dothideomycetes</taxon>
        <taxon>Pleosporomycetidae</taxon>
        <taxon>Pleosporales</taxon>
        <taxon>Pleosporineae</taxon>
        <taxon>Phaeosphaeriaceae</taxon>
        <taxon>Setomelanomma</taxon>
    </lineage>
</organism>
<evidence type="ECO:0000313" key="4">
    <source>
        <dbReference type="Proteomes" id="UP000799777"/>
    </source>
</evidence>
<dbReference type="Proteomes" id="UP000799777">
    <property type="component" value="Unassembled WGS sequence"/>
</dbReference>
<proteinExistence type="predicted"/>
<dbReference type="PANTHER" id="PTHR48081:SF8">
    <property type="entry name" value="ALPHA_BETA HYDROLASE FOLD-3 DOMAIN-CONTAINING PROTEIN-RELATED"/>
    <property type="match status" value="1"/>
</dbReference>
<dbReference type="Pfam" id="PF07859">
    <property type="entry name" value="Abhydrolase_3"/>
    <property type="match status" value="1"/>
</dbReference>
<dbReference type="PANTHER" id="PTHR48081">
    <property type="entry name" value="AB HYDROLASE SUPERFAMILY PROTEIN C4A8.06C"/>
    <property type="match status" value="1"/>
</dbReference>
<accession>A0A9P4LNB0</accession>
<protein>
    <submittedName>
        <fullName evidence="3">Alpha/beta-hydrolase</fullName>
    </submittedName>
</protein>
<evidence type="ECO:0000259" key="2">
    <source>
        <dbReference type="Pfam" id="PF07859"/>
    </source>
</evidence>
<dbReference type="AlphaFoldDB" id="A0A9P4LNB0"/>
<comment type="caution">
    <text evidence="3">The sequence shown here is derived from an EMBL/GenBank/DDBJ whole genome shotgun (WGS) entry which is preliminary data.</text>
</comment>
<name>A0A9P4LNB0_9PLEO</name>
<dbReference type="Gene3D" id="3.40.50.1820">
    <property type="entry name" value="alpha/beta hydrolase"/>
    <property type="match status" value="1"/>
</dbReference>
<dbReference type="InterPro" id="IPR029058">
    <property type="entry name" value="AB_hydrolase_fold"/>
</dbReference>
<dbReference type="GO" id="GO:0016787">
    <property type="term" value="F:hydrolase activity"/>
    <property type="evidence" value="ECO:0007669"/>
    <property type="project" value="UniProtKB-KW"/>
</dbReference>
<dbReference type="OrthoDB" id="408631at2759"/>
<dbReference type="SUPFAM" id="SSF53474">
    <property type="entry name" value="alpha/beta-Hydrolases"/>
    <property type="match status" value="1"/>
</dbReference>
<dbReference type="InterPro" id="IPR050300">
    <property type="entry name" value="GDXG_lipolytic_enzyme"/>
</dbReference>
<evidence type="ECO:0000256" key="1">
    <source>
        <dbReference type="ARBA" id="ARBA00022801"/>
    </source>
</evidence>
<dbReference type="InterPro" id="IPR013094">
    <property type="entry name" value="AB_hydrolase_3"/>
</dbReference>
<keyword evidence="4" id="KW-1185">Reference proteome</keyword>
<evidence type="ECO:0000313" key="3">
    <source>
        <dbReference type="EMBL" id="KAF2029729.1"/>
    </source>
</evidence>
<feature type="domain" description="Alpha/beta hydrolase fold-3" evidence="2">
    <location>
        <begin position="94"/>
        <end position="305"/>
    </location>
</feature>
<gene>
    <name evidence="3" type="ORF">EK21DRAFT_112603</name>
</gene>